<dbReference type="Gene3D" id="3.30.420.10">
    <property type="entry name" value="Ribonuclease H-like superfamily/Ribonuclease H"/>
    <property type="match status" value="1"/>
</dbReference>
<name>A0ABQ5FQG6_9ASTR</name>
<reference evidence="3" key="1">
    <citation type="journal article" date="2022" name="Int. J. Mol. Sci.">
        <title>Draft Genome of Tanacetum Coccineum: Genomic Comparison of Closely Related Tanacetum-Family Plants.</title>
        <authorList>
            <person name="Yamashiro T."/>
            <person name="Shiraishi A."/>
            <person name="Nakayama K."/>
            <person name="Satake H."/>
        </authorList>
    </citation>
    <scope>NUCLEOTIDE SEQUENCE</scope>
</reference>
<evidence type="ECO:0000313" key="4">
    <source>
        <dbReference type="Proteomes" id="UP001151760"/>
    </source>
</evidence>
<dbReference type="InterPro" id="IPR001584">
    <property type="entry name" value="Integrase_cat-core"/>
</dbReference>
<gene>
    <name evidence="3" type="ORF">Tco_1017086</name>
</gene>
<feature type="non-terminal residue" evidence="3">
    <location>
        <position position="220"/>
    </location>
</feature>
<dbReference type="InterPro" id="IPR054722">
    <property type="entry name" value="PolX-like_BBD"/>
</dbReference>
<evidence type="ECO:0000259" key="2">
    <source>
        <dbReference type="PROSITE" id="PS50994"/>
    </source>
</evidence>
<evidence type="ECO:0000313" key="3">
    <source>
        <dbReference type="EMBL" id="GJT65606.1"/>
    </source>
</evidence>
<dbReference type="Pfam" id="PF22936">
    <property type="entry name" value="Pol_BBD"/>
    <property type="match status" value="1"/>
</dbReference>
<comment type="caution">
    <text evidence="3">The sequence shown here is derived from an EMBL/GenBank/DDBJ whole genome shotgun (WGS) entry which is preliminary data.</text>
</comment>
<organism evidence="3 4">
    <name type="scientific">Tanacetum coccineum</name>
    <dbReference type="NCBI Taxonomy" id="301880"/>
    <lineage>
        <taxon>Eukaryota</taxon>
        <taxon>Viridiplantae</taxon>
        <taxon>Streptophyta</taxon>
        <taxon>Embryophyta</taxon>
        <taxon>Tracheophyta</taxon>
        <taxon>Spermatophyta</taxon>
        <taxon>Magnoliopsida</taxon>
        <taxon>eudicotyledons</taxon>
        <taxon>Gunneridae</taxon>
        <taxon>Pentapetalae</taxon>
        <taxon>asterids</taxon>
        <taxon>campanulids</taxon>
        <taxon>Asterales</taxon>
        <taxon>Asteraceae</taxon>
        <taxon>Asteroideae</taxon>
        <taxon>Anthemideae</taxon>
        <taxon>Anthemidinae</taxon>
        <taxon>Tanacetum</taxon>
    </lineage>
</organism>
<dbReference type="Pfam" id="PF13976">
    <property type="entry name" value="gag_pre-integrs"/>
    <property type="match status" value="1"/>
</dbReference>
<reference evidence="3" key="2">
    <citation type="submission" date="2022-01" db="EMBL/GenBank/DDBJ databases">
        <authorList>
            <person name="Yamashiro T."/>
            <person name="Shiraishi A."/>
            <person name="Satake H."/>
            <person name="Nakayama K."/>
        </authorList>
    </citation>
    <scope>NUCLEOTIDE SEQUENCE</scope>
</reference>
<sequence length="220" mass="25383">MTSFTLRNQIGSAAHSIDDDVAWWVNSGSTVHVCKDRCWFKTYESLNDGSILHMENKSTALVHGRGCVDLRLNIISDNVGPAFMSTLKQNDSILWHARLGHVHYKRMQDVSKDGLILAFDIHIEKCKTYMLTKITKKPFQNVKHKTEVLELIHSDLCDLHATPSLGNKKYFVTFIDDVYRFCYVYLLHSKDEALDKFKVFKTEVKLQQGSLIKRFRTDRG</sequence>
<dbReference type="EMBL" id="BQNB010017644">
    <property type="protein sequence ID" value="GJT65606.1"/>
    <property type="molecule type" value="Genomic_DNA"/>
</dbReference>
<dbReference type="PANTHER" id="PTHR42648">
    <property type="entry name" value="TRANSPOSASE, PUTATIVE-RELATED"/>
    <property type="match status" value="1"/>
</dbReference>
<accession>A0ABQ5FQG6</accession>
<dbReference type="Proteomes" id="UP001151760">
    <property type="component" value="Unassembled WGS sequence"/>
</dbReference>
<dbReference type="PANTHER" id="PTHR42648:SF30">
    <property type="entry name" value="RIBONUCLEASE H-LIKE DOMAIN, GAG-PRE-INTEGRASE DOMAIN PROTEIN-RELATED"/>
    <property type="match status" value="1"/>
</dbReference>
<dbReference type="InterPro" id="IPR012337">
    <property type="entry name" value="RNaseH-like_sf"/>
</dbReference>
<keyword evidence="1" id="KW-0645">Protease</keyword>
<dbReference type="InterPro" id="IPR039537">
    <property type="entry name" value="Retrotran_Ty1/copia-like"/>
</dbReference>
<dbReference type="InterPro" id="IPR036397">
    <property type="entry name" value="RNaseH_sf"/>
</dbReference>
<evidence type="ECO:0000256" key="1">
    <source>
        <dbReference type="ARBA" id="ARBA00022670"/>
    </source>
</evidence>
<keyword evidence="1" id="KW-0378">Hydrolase</keyword>
<proteinExistence type="predicted"/>
<feature type="domain" description="Integrase catalytic" evidence="2">
    <location>
        <begin position="134"/>
        <end position="220"/>
    </location>
</feature>
<keyword evidence="4" id="KW-1185">Reference proteome</keyword>
<dbReference type="PROSITE" id="PS50994">
    <property type="entry name" value="INTEGRASE"/>
    <property type="match status" value="1"/>
</dbReference>
<protein>
    <submittedName>
        <fullName evidence="3">Zinc finger, CCHC-type containing protein</fullName>
    </submittedName>
</protein>
<dbReference type="SUPFAM" id="SSF53098">
    <property type="entry name" value="Ribonuclease H-like"/>
    <property type="match status" value="1"/>
</dbReference>
<dbReference type="InterPro" id="IPR025724">
    <property type="entry name" value="GAG-pre-integrase_dom"/>
</dbReference>